<proteinExistence type="predicted"/>
<reference evidence="7" key="1">
    <citation type="submission" date="2022-12" db="EMBL/GenBank/DDBJ databases">
        <authorList>
            <person name="Wang J."/>
        </authorList>
    </citation>
    <scope>NUCLEOTIDE SEQUENCE</scope>
    <source>
        <strain evidence="7">HY-45-18</strain>
    </source>
</reference>
<comment type="subcellular location">
    <subcellularLocation>
        <location evidence="1">Cell membrane</location>
        <topology evidence="1">Multi-pass membrane protein</topology>
    </subcellularLocation>
</comment>
<keyword evidence="8" id="KW-1185">Reference proteome</keyword>
<dbReference type="Proteomes" id="UP001078443">
    <property type="component" value="Unassembled WGS sequence"/>
</dbReference>
<keyword evidence="3 6" id="KW-0812">Transmembrane</keyword>
<name>A0ABT4D312_9CLOT</name>
<feature type="transmembrane region" description="Helical" evidence="6">
    <location>
        <begin position="12"/>
        <end position="31"/>
    </location>
</feature>
<evidence type="ECO:0000256" key="2">
    <source>
        <dbReference type="ARBA" id="ARBA00022475"/>
    </source>
</evidence>
<comment type="caution">
    <text evidence="7">The sequence shown here is derived from an EMBL/GenBank/DDBJ whole genome shotgun (WGS) entry which is preliminary data.</text>
</comment>
<sequence>MKKNDRVCHMLEKIKFLDFIMGIILILIVYFRAKEYLLAVVLGCILAIINFHVNTYITTYALTKKSLNANMVIIFGYFLRIFIVGIIGTLIFIHNEINVIAYVIGYTTHLISIVLYGINLK</sequence>
<keyword evidence="5 6" id="KW-0472">Membrane</keyword>
<gene>
    <name evidence="7" type="ORF">OW763_14900</name>
</gene>
<evidence type="ECO:0000313" key="8">
    <source>
        <dbReference type="Proteomes" id="UP001078443"/>
    </source>
</evidence>
<accession>A0ABT4D312</accession>
<dbReference type="RefSeq" id="WP_268042113.1">
    <property type="nucleotide sequence ID" value="NZ_JAPQER010000008.1"/>
</dbReference>
<organism evidence="7 8">
    <name type="scientific">Clostridium aestuarii</name>
    <dbReference type="NCBI Taxonomy" id="338193"/>
    <lineage>
        <taxon>Bacteria</taxon>
        <taxon>Bacillati</taxon>
        <taxon>Bacillota</taxon>
        <taxon>Clostridia</taxon>
        <taxon>Eubacteriales</taxon>
        <taxon>Clostridiaceae</taxon>
        <taxon>Clostridium</taxon>
    </lineage>
</organism>
<keyword evidence="2" id="KW-1003">Cell membrane</keyword>
<evidence type="ECO:0000256" key="4">
    <source>
        <dbReference type="ARBA" id="ARBA00022989"/>
    </source>
</evidence>
<evidence type="ECO:0000256" key="1">
    <source>
        <dbReference type="ARBA" id="ARBA00004651"/>
    </source>
</evidence>
<feature type="transmembrane region" description="Helical" evidence="6">
    <location>
        <begin position="99"/>
        <end position="118"/>
    </location>
</feature>
<evidence type="ECO:0000256" key="6">
    <source>
        <dbReference type="SAM" id="Phobius"/>
    </source>
</evidence>
<dbReference type="Pfam" id="PF03899">
    <property type="entry name" value="ATP-synt_I"/>
    <property type="match status" value="1"/>
</dbReference>
<evidence type="ECO:0000313" key="7">
    <source>
        <dbReference type="EMBL" id="MCY6485621.1"/>
    </source>
</evidence>
<feature type="transmembrane region" description="Helical" evidence="6">
    <location>
        <begin position="37"/>
        <end position="57"/>
    </location>
</feature>
<dbReference type="InterPro" id="IPR005598">
    <property type="entry name" value="ATP_synth_I"/>
</dbReference>
<keyword evidence="4 6" id="KW-1133">Transmembrane helix</keyword>
<feature type="transmembrane region" description="Helical" evidence="6">
    <location>
        <begin position="69"/>
        <end position="93"/>
    </location>
</feature>
<evidence type="ECO:0000256" key="5">
    <source>
        <dbReference type="ARBA" id="ARBA00023136"/>
    </source>
</evidence>
<protein>
    <submittedName>
        <fullName evidence="7">ATP synthase subunit I</fullName>
    </submittedName>
</protein>
<dbReference type="EMBL" id="JAPQER010000008">
    <property type="protein sequence ID" value="MCY6485621.1"/>
    <property type="molecule type" value="Genomic_DNA"/>
</dbReference>
<evidence type="ECO:0000256" key="3">
    <source>
        <dbReference type="ARBA" id="ARBA00022692"/>
    </source>
</evidence>